<evidence type="ECO:0000256" key="1">
    <source>
        <dbReference type="ARBA" id="ARBA00022574"/>
    </source>
</evidence>
<feature type="repeat" description="WD" evidence="3">
    <location>
        <begin position="584"/>
        <end position="619"/>
    </location>
</feature>
<dbReference type="PANTHER" id="PTHR46362">
    <property type="entry name" value="GEM-ASSOCIATED PROTEIN 5"/>
    <property type="match status" value="1"/>
</dbReference>
<reference evidence="5" key="1">
    <citation type="submission" date="2021-02" db="EMBL/GenBank/DDBJ databases">
        <authorList>
            <person name="Nowell W R."/>
        </authorList>
    </citation>
    <scope>NUCLEOTIDE SEQUENCE</scope>
</reference>
<dbReference type="SUPFAM" id="SSF50998">
    <property type="entry name" value="Quinoprotein alcohol dehydrogenase-like"/>
    <property type="match status" value="1"/>
</dbReference>
<protein>
    <submittedName>
        <fullName evidence="5">Uncharacterized protein</fullName>
    </submittedName>
</protein>
<dbReference type="InterPro" id="IPR052640">
    <property type="entry name" value="Gemin-5"/>
</dbReference>
<gene>
    <name evidence="5" type="ORF">XAT740_LOCUS22026</name>
</gene>
<evidence type="ECO:0000256" key="4">
    <source>
        <dbReference type="SAM" id="MobiDB-lite"/>
    </source>
</evidence>
<evidence type="ECO:0000313" key="6">
    <source>
        <dbReference type="Proteomes" id="UP000663828"/>
    </source>
</evidence>
<sequence>MTSICFPGVLNPFCRQTICISPCSDHVALATSSSLVYLYSFSNQALSFLTKYSPHSKSLSCMVFHPTISGLLVTGGAPNSRIILWSIDEKTIQKRAAFNIQRRPNALVWLTDEELIIGDEHGNIYRWNEKDQKSIKLQNQSVSDKSNDEVQLFALANKQKFIMAIAFKSGYICICHVDLEQNLLNSLHKLPPDTASTACCSIQFSHVDCPLERSTLFYISYGHGCIKVCDYTNGKMLGQLMLVKQPKNTNMNDLRTKTYYPLVWMDENTLLAGNLDGYLIKIDVRHSSHLEKSQLNVNPPVSGGKPVFSLAIKDEKTLFTYSFNRKLCLYDLSSSTMISSLVSIPGAINAIQACPLQTSCIAVGVDTGNIGVLDLSLPSSPSLSFLWQAIPADVCHLAWHTVREGRIAYSTRMGHVALYDTLTGRSRVVYDWRYGQPGSPTKVLWGPLIPSFTEDRTLAILYSIGDGKIHRWDSPEKNCLPTDLTALVNESSASSILNAAFSDDQKYLSVICSDSTLLIRSCPSLSAVHRLPINCLPTNLYYHPRYLLSSVDVSPKQYWLAINDKYNIRLIDTLDSNSCIFKDLQGHTGDIECLAWSPSIDHLLASSSQDKTIRLWNVEIGCPLKVYVEHSDAVLSLIFSSSDANYIVSGSRDQSLHIWHIEHHTQPADQPLPCNMIEDDEFETNSNNDHRKRHNKSRPNRAEREKKRAAKTTTSEMNGDRNGRPISSTNGIMNELNSLAYRLLWPSEVDRQSISDLSSLPEKACLIERIKQQKMSKVIYHMLYWSGEYTQLSNVLCQADPVSSPDLFFWMAILNNTCETQSLYDRTFEWMAENKEKYILEHITMMIKAQESQSLFEYLINNDHIEISLLLAILLESIDQIRDRISNSATAEES</sequence>
<dbReference type="EMBL" id="CAJNOR010001605">
    <property type="protein sequence ID" value="CAF1170882.1"/>
    <property type="molecule type" value="Genomic_DNA"/>
</dbReference>
<dbReference type="PROSITE" id="PS50082">
    <property type="entry name" value="WD_REPEATS_2"/>
    <property type="match status" value="2"/>
</dbReference>
<evidence type="ECO:0000256" key="3">
    <source>
        <dbReference type="PROSITE-ProRule" id="PRU00221"/>
    </source>
</evidence>
<dbReference type="GO" id="GO:0000387">
    <property type="term" value="P:spliceosomal snRNP assembly"/>
    <property type="evidence" value="ECO:0007669"/>
    <property type="project" value="TreeGrafter"/>
</dbReference>
<dbReference type="InterPro" id="IPR019775">
    <property type="entry name" value="WD40_repeat_CS"/>
</dbReference>
<dbReference type="InterPro" id="IPR011047">
    <property type="entry name" value="Quinoprotein_ADH-like_sf"/>
</dbReference>
<dbReference type="InterPro" id="IPR036322">
    <property type="entry name" value="WD40_repeat_dom_sf"/>
</dbReference>
<dbReference type="GO" id="GO:0005634">
    <property type="term" value="C:nucleus"/>
    <property type="evidence" value="ECO:0007669"/>
    <property type="project" value="TreeGrafter"/>
</dbReference>
<evidence type="ECO:0000313" key="5">
    <source>
        <dbReference type="EMBL" id="CAF1170882.1"/>
    </source>
</evidence>
<dbReference type="Pfam" id="PF00400">
    <property type="entry name" value="WD40"/>
    <property type="match status" value="2"/>
</dbReference>
<dbReference type="GO" id="GO:0003730">
    <property type="term" value="F:mRNA 3'-UTR binding"/>
    <property type="evidence" value="ECO:0007669"/>
    <property type="project" value="TreeGrafter"/>
</dbReference>
<feature type="compositionally biased region" description="Basic residues" evidence="4">
    <location>
        <begin position="690"/>
        <end position="699"/>
    </location>
</feature>
<comment type="caution">
    <text evidence="5">The sequence shown here is derived from an EMBL/GenBank/DDBJ whole genome shotgun (WGS) entry which is preliminary data.</text>
</comment>
<keyword evidence="2" id="KW-0677">Repeat</keyword>
<feature type="region of interest" description="Disordered" evidence="4">
    <location>
        <begin position="669"/>
        <end position="730"/>
    </location>
</feature>
<dbReference type="GO" id="GO:0032797">
    <property type="term" value="C:SMN complex"/>
    <property type="evidence" value="ECO:0007669"/>
    <property type="project" value="TreeGrafter"/>
</dbReference>
<organism evidence="5 6">
    <name type="scientific">Adineta ricciae</name>
    <name type="common">Rotifer</name>
    <dbReference type="NCBI Taxonomy" id="249248"/>
    <lineage>
        <taxon>Eukaryota</taxon>
        <taxon>Metazoa</taxon>
        <taxon>Spiralia</taxon>
        <taxon>Gnathifera</taxon>
        <taxon>Rotifera</taxon>
        <taxon>Eurotatoria</taxon>
        <taxon>Bdelloidea</taxon>
        <taxon>Adinetida</taxon>
        <taxon>Adinetidae</taxon>
        <taxon>Adineta</taxon>
    </lineage>
</organism>
<dbReference type="SUPFAM" id="SSF50978">
    <property type="entry name" value="WD40 repeat-like"/>
    <property type="match status" value="1"/>
</dbReference>
<proteinExistence type="predicted"/>
<accession>A0A814U874</accession>
<feature type="repeat" description="WD" evidence="3">
    <location>
        <begin position="627"/>
        <end position="662"/>
    </location>
</feature>
<keyword evidence="6" id="KW-1185">Reference proteome</keyword>
<dbReference type="Gene3D" id="2.130.10.10">
    <property type="entry name" value="YVTN repeat-like/Quinoprotein amine dehydrogenase"/>
    <property type="match status" value="3"/>
</dbReference>
<evidence type="ECO:0000256" key="2">
    <source>
        <dbReference type="ARBA" id="ARBA00022737"/>
    </source>
</evidence>
<dbReference type="InterPro" id="IPR015943">
    <property type="entry name" value="WD40/YVTN_repeat-like_dom_sf"/>
</dbReference>
<dbReference type="SMART" id="SM00320">
    <property type="entry name" value="WD40"/>
    <property type="match status" value="9"/>
</dbReference>
<dbReference type="AlphaFoldDB" id="A0A814U874"/>
<dbReference type="InterPro" id="IPR001680">
    <property type="entry name" value="WD40_rpt"/>
</dbReference>
<dbReference type="PROSITE" id="PS50294">
    <property type="entry name" value="WD_REPEATS_REGION"/>
    <property type="match status" value="2"/>
</dbReference>
<dbReference type="PANTHER" id="PTHR46362:SF1">
    <property type="entry name" value="GEM-ASSOCIATED PROTEIN 5"/>
    <property type="match status" value="1"/>
</dbReference>
<dbReference type="PROSITE" id="PS00678">
    <property type="entry name" value="WD_REPEATS_1"/>
    <property type="match status" value="1"/>
</dbReference>
<dbReference type="Proteomes" id="UP000663828">
    <property type="component" value="Unassembled WGS sequence"/>
</dbReference>
<name>A0A814U874_ADIRI</name>
<keyword evidence="1 3" id="KW-0853">WD repeat</keyword>